<evidence type="ECO:0000256" key="2">
    <source>
        <dbReference type="ARBA" id="ARBA00022692"/>
    </source>
</evidence>
<feature type="transmembrane region" description="Helical" evidence="5">
    <location>
        <begin position="57"/>
        <end position="76"/>
    </location>
</feature>
<dbReference type="Proteomes" id="UP000218690">
    <property type="component" value="Unassembled WGS sequence"/>
</dbReference>
<dbReference type="EMBL" id="NWBP01000031">
    <property type="protein sequence ID" value="PCC82275.1"/>
    <property type="molecule type" value="Genomic_DNA"/>
</dbReference>
<dbReference type="InterPro" id="IPR003339">
    <property type="entry name" value="ABC/ECF_trnsptr_transmembrane"/>
</dbReference>
<evidence type="ECO:0000256" key="1">
    <source>
        <dbReference type="ARBA" id="ARBA00004141"/>
    </source>
</evidence>
<sequence>MSLQKQGVLRRSSIDPRTVLLSVLVINAVALSHGHLPTLLISIAFSSIALATVKPHYGLICLFAFALSYLGYWGLLQLPGSTFFAFSAAIVSWLSRFVISMSIGAFGLLTLTPSTLTSALRDLRLPGWATIPPAVFLRVLPIIVAEAKAIRDAMVLRGLQPGVKSWITQPTQSSAMLIIPLLGAVVRAGDELAASALVRGLGGPARPTTTADLSFKLVDTTALAGLGLVVASVWLPTEVHL</sequence>
<accession>A0A2A4AEP7</accession>
<evidence type="ECO:0000313" key="7">
    <source>
        <dbReference type="Proteomes" id="UP000218690"/>
    </source>
</evidence>
<organism evidence="6 7">
    <name type="scientific">Corynebacterium accolens</name>
    <dbReference type="NCBI Taxonomy" id="38284"/>
    <lineage>
        <taxon>Bacteria</taxon>
        <taxon>Bacillati</taxon>
        <taxon>Actinomycetota</taxon>
        <taxon>Actinomycetes</taxon>
        <taxon>Mycobacteriales</taxon>
        <taxon>Corynebacteriaceae</taxon>
        <taxon>Corynebacterium</taxon>
    </lineage>
</organism>
<feature type="transmembrane region" description="Helical" evidence="5">
    <location>
        <begin position="20"/>
        <end position="45"/>
    </location>
</feature>
<protein>
    <submittedName>
        <fullName evidence="6">ABC transporter permease</fullName>
    </submittedName>
</protein>
<evidence type="ECO:0000256" key="4">
    <source>
        <dbReference type="ARBA" id="ARBA00023136"/>
    </source>
</evidence>
<evidence type="ECO:0000313" key="6">
    <source>
        <dbReference type="EMBL" id="PCC82275.1"/>
    </source>
</evidence>
<dbReference type="GO" id="GO:0005886">
    <property type="term" value="C:plasma membrane"/>
    <property type="evidence" value="ECO:0007669"/>
    <property type="project" value="UniProtKB-ARBA"/>
</dbReference>
<reference evidence="6 7" key="1">
    <citation type="submission" date="2017-09" db="EMBL/GenBank/DDBJ databases">
        <title>Draft Genome Sequence of Corynebacterium accolens AH4003.</title>
        <authorList>
            <person name="Chen Y."/>
            <person name="Oosthuysen W.F."/>
            <person name="Kelley S."/>
            <person name="Horswill A."/>
        </authorList>
    </citation>
    <scope>NUCLEOTIDE SEQUENCE [LARGE SCALE GENOMIC DNA]</scope>
    <source>
        <strain evidence="6 7">AH4003</strain>
    </source>
</reference>
<dbReference type="AlphaFoldDB" id="A0A2A4AEP7"/>
<feature type="transmembrane region" description="Helical" evidence="5">
    <location>
        <begin position="83"/>
        <end position="108"/>
    </location>
</feature>
<evidence type="ECO:0000256" key="5">
    <source>
        <dbReference type="SAM" id="Phobius"/>
    </source>
</evidence>
<feature type="transmembrane region" description="Helical" evidence="5">
    <location>
        <begin position="128"/>
        <end position="147"/>
    </location>
</feature>
<keyword evidence="3 5" id="KW-1133">Transmembrane helix</keyword>
<comment type="caution">
    <text evidence="6">The sequence shown here is derived from an EMBL/GenBank/DDBJ whole genome shotgun (WGS) entry which is preliminary data.</text>
</comment>
<proteinExistence type="predicted"/>
<evidence type="ECO:0000256" key="3">
    <source>
        <dbReference type="ARBA" id="ARBA00022989"/>
    </source>
</evidence>
<dbReference type="CDD" id="cd16914">
    <property type="entry name" value="EcfT"/>
    <property type="match status" value="1"/>
</dbReference>
<dbReference type="Pfam" id="PF02361">
    <property type="entry name" value="CbiQ"/>
    <property type="match status" value="1"/>
</dbReference>
<comment type="subcellular location">
    <subcellularLocation>
        <location evidence="1">Membrane</location>
        <topology evidence="1">Multi-pass membrane protein</topology>
    </subcellularLocation>
</comment>
<keyword evidence="4 5" id="KW-0472">Membrane</keyword>
<name>A0A2A4AEP7_9CORY</name>
<gene>
    <name evidence="6" type="ORF">COM45_09555</name>
</gene>
<keyword evidence="2 5" id="KW-0812">Transmembrane</keyword>